<accession>A0A2W7KQX2</accession>
<proteinExistence type="predicted"/>
<organism evidence="1 2">
    <name type="scientific">Humitalea rosea</name>
    <dbReference type="NCBI Taxonomy" id="990373"/>
    <lineage>
        <taxon>Bacteria</taxon>
        <taxon>Pseudomonadati</taxon>
        <taxon>Pseudomonadota</taxon>
        <taxon>Alphaproteobacteria</taxon>
        <taxon>Acetobacterales</taxon>
        <taxon>Roseomonadaceae</taxon>
        <taxon>Humitalea</taxon>
    </lineage>
</organism>
<gene>
    <name evidence="1" type="ORF">C8P66_101196</name>
</gene>
<evidence type="ECO:0008006" key="3">
    <source>
        <dbReference type="Google" id="ProtNLM"/>
    </source>
</evidence>
<dbReference type="AlphaFoldDB" id="A0A2W7KQX2"/>
<dbReference type="EMBL" id="QKYU01000001">
    <property type="protein sequence ID" value="PZW50980.1"/>
    <property type="molecule type" value="Genomic_DNA"/>
</dbReference>
<evidence type="ECO:0000313" key="1">
    <source>
        <dbReference type="EMBL" id="PZW50980.1"/>
    </source>
</evidence>
<protein>
    <recommendedName>
        <fullName evidence="3">LmbE family N-acetylglucosaminyl deacetylase</fullName>
    </recommendedName>
</protein>
<reference evidence="1 2" key="1">
    <citation type="submission" date="2018-06" db="EMBL/GenBank/DDBJ databases">
        <title>Genomic Encyclopedia of Archaeal and Bacterial Type Strains, Phase II (KMG-II): from individual species to whole genera.</title>
        <authorList>
            <person name="Goeker M."/>
        </authorList>
    </citation>
    <scope>NUCLEOTIDE SEQUENCE [LARGE SCALE GENOMIC DNA]</scope>
    <source>
        <strain evidence="1 2">DSM 24525</strain>
    </source>
</reference>
<evidence type="ECO:0000313" key="2">
    <source>
        <dbReference type="Proteomes" id="UP000249688"/>
    </source>
</evidence>
<sequence length="237" mass="25245">MPQPIAILAHPGHELRLFAWMERERPLVCILTDGSGGSAASRTGYSEGLLRGCGASAGQVMGMLPDRAWYAAILAGDAEPFLRAAESIAGAAEAGALVVADPVEGYNPMHDLCAAVADRVAALIGGRRATYPLMRPRHEGEMLRLDPATAQRKRAAVTGYAPLAEEAAALLAADPRALREEWILADPFDWPEAMLPPPAYEGIGAARQAAGVYGETIGYGRHVRPMALRLRQSSRQP</sequence>
<dbReference type="Proteomes" id="UP000249688">
    <property type="component" value="Unassembled WGS sequence"/>
</dbReference>
<comment type="caution">
    <text evidence="1">The sequence shown here is derived from an EMBL/GenBank/DDBJ whole genome shotgun (WGS) entry which is preliminary data.</text>
</comment>
<dbReference type="RefSeq" id="WP_111396261.1">
    <property type="nucleotide sequence ID" value="NZ_QKYU01000001.1"/>
</dbReference>
<dbReference type="OrthoDB" id="8058828at2"/>
<name>A0A2W7KQX2_9PROT</name>
<keyword evidence="2" id="KW-1185">Reference proteome</keyword>